<proteinExistence type="predicted"/>
<dbReference type="AlphaFoldDB" id="A0ABD0KEE3"/>
<name>A0ABD0KEE3_9CAEN</name>
<sequence>MVHCSEHFLSCVGHCQGGVVLRNLELFKLSLQSTCRPILDRHFLTIFRRVLVGPVVKRLHSTVKGRRIRVPHRRRFRFQNISWDSNLSVVSLFSPRVLVAILITAQIRGSISARAVFDL</sequence>
<protein>
    <submittedName>
        <fullName evidence="1">Uncharacterized protein</fullName>
    </submittedName>
</protein>
<dbReference type="Proteomes" id="UP001519460">
    <property type="component" value="Unassembled WGS sequence"/>
</dbReference>
<organism evidence="1 2">
    <name type="scientific">Batillaria attramentaria</name>
    <dbReference type="NCBI Taxonomy" id="370345"/>
    <lineage>
        <taxon>Eukaryota</taxon>
        <taxon>Metazoa</taxon>
        <taxon>Spiralia</taxon>
        <taxon>Lophotrochozoa</taxon>
        <taxon>Mollusca</taxon>
        <taxon>Gastropoda</taxon>
        <taxon>Caenogastropoda</taxon>
        <taxon>Sorbeoconcha</taxon>
        <taxon>Cerithioidea</taxon>
        <taxon>Batillariidae</taxon>
        <taxon>Batillaria</taxon>
    </lineage>
</organism>
<reference evidence="1 2" key="1">
    <citation type="journal article" date="2023" name="Sci. Data">
        <title>Genome assembly of the Korean intertidal mud-creeper Batillaria attramentaria.</title>
        <authorList>
            <person name="Patra A.K."/>
            <person name="Ho P.T."/>
            <person name="Jun S."/>
            <person name="Lee S.J."/>
            <person name="Kim Y."/>
            <person name="Won Y.J."/>
        </authorList>
    </citation>
    <scope>NUCLEOTIDE SEQUENCE [LARGE SCALE GENOMIC DNA]</scope>
    <source>
        <strain evidence="1">Wonlab-2016</strain>
    </source>
</reference>
<evidence type="ECO:0000313" key="1">
    <source>
        <dbReference type="EMBL" id="KAK7485558.1"/>
    </source>
</evidence>
<dbReference type="EMBL" id="JACVVK020000193">
    <property type="protein sequence ID" value="KAK7485558.1"/>
    <property type="molecule type" value="Genomic_DNA"/>
</dbReference>
<evidence type="ECO:0000313" key="2">
    <source>
        <dbReference type="Proteomes" id="UP001519460"/>
    </source>
</evidence>
<gene>
    <name evidence="1" type="ORF">BaRGS_00023246</name>
</gene>
<comment type="caution">
    <text evidence="1">The sequence shown here is derived from an EMBL/GenBank/DDBJ whole genome shotgun (WGS) entry which is preliminary data.</text>
</comment>
<accession>A0ABD0KEE3</accession>
<keyword evidence="2" id="KW-1185">Reference proteome</keyword>